<dbReference type="EMBL" id="SRPG01000004">
    <property type="protein sequence ID" value="TGN68553.1"/>
    <property type="molecule type" value="Genomic_DNA"/>
</dbReference>
<evidence type="ECO:0000313" key="1">
    <source>
        <dbReference type="EMBL" id="TGN68553.1"/>
    </source>
</evidence>
<evidence type="ECO:0000313" key="2">
    <source>
        <dbReference type="Proteomes" id="UP000297972"/>
    </source>
</evidence>
<reference evidence="1 2" key="1">
    <citation type="submission" date="2019-03" db="EMBL/GenBank/DDBJ databases">
        <authorList>
            <person name="Li J."/>
        </authorList>
    </citation>
    <scope>NUCLEOTIDE SEQUENCE [LARGE SCALE GENOMIC DNA]</scope>
    <source>
        <strain evidence="1 2">3058</strain>
    </source>
</reference>
<protein>
    <submittedName>
        <fullName evidence="1">Uncharacterized protein</fullName>
    </submittedName>
</protein>
<accession>A0A4Z1CSS2</accession>
<gene>
    <name evidence="1" type="ORF">E4L95_00960</name>
</gene>
<dbReference type="AlphaFoldDB" id="A0A4Z1CSS2"/>
<keyword evidence="2" id="KW-1185">Reference proteome</keyword>
<name>A0A4Z1CSS2_9RHOB</name>
<organism evidence="1 2">
    <name type="scientific">Paracoccus liaowanqingii</name>
    <dbReference type="NCBI Taxonomy" id="2560053"/>
    <lineage>
        <taxon>Bacteria</taxon>
        <taxon>Pseudomonadati</taxon>
        <taxon>Pseudomonadota</taxon>
        <taxon>Alphaproteobacteria</taxon>
        <taxon>Rhodobacterales</taxon>
        <taxon>Paracoccaceae</taxon>
        <taxon>Paracoccus</taxon>
    </lineage>
</organism>
<dbReference type="RefSeq" id="WP_135815984.1">
    <property type="nucleotide sequence ID" value="NZ_SRPG01000004.1"/>
</dbReference>
<dbReference type="OrthoDB" id="7841087at2"/>
<sequence length="399" mass="44228">MPDPEHPPTPLAFHDAGQPYREEDAGQVFFDIRAVLVDIALPKRVSVNAAHLDSLSEEDRASAIEVMRTTIEAELDKPATFLAVAQGSGTHILKLLNSSVAGENNVLRLAPAGVNRRQRYLPSVNAAITPYAKIIHRPIAIIGREGNKSLVDHIVEPDEVSPVIFESFSRAFSPESLELIRTEILEPRTEVTALYGANFPIVYGPSPEGGDIQITPISSLHSLNVFRRAVLPSPGSGERVSLANQELSAKPQNISSAISGRRYRFMARFPRPLNENDASVRRMVMGSHVPSMTMDQTLQDLLIHYGKLHRKIDSEEDFSNRSMRAGLARLGAYLVEMLHTHIEDLRESALALDPNFKMREFDPVNLLLGGSWKDKDERIRVRSALSAPGFRKLLAERGL</sequence>
<dbReference type="Proteomes" id="UP000297972">
    <property type="component" value="Unassembled WGS sequence"/>
</dbReference>
<comment type="caution">
    <text evidence="1">The sequence shown here is derived from an EMBL/GenBank/DDBJ whole genome shotgun (WGS) entry which is preliminary data.</text>
</comment>
<proteinExistence type="predicted"/>